<feature type="compositionally biased region" description="Basic and acidic residues" evidence="1">
    <location>
        <begin position="19"/>
        <end position="47"/>
    </location>
</feature>
<feature type="transmembrane region" description="Helical" evidence="2">
    <location>
        <begin position="426"/>
        <end position="445"/>
    </location>
</feature>
<dbReference type="EMBL" id="BOON01000002">
    <property type="protein sequence ID" value="GII20734.1"/>
    <property type="molecule type" value="Genomic_DNA"/>
</dbReference>
<evidence type="ECO:0000256" key="1">
    <source>
        <dbReference type="SAM" id="MobiDB-lite"/>
    </source>
</evidence>
<keyword evidence="2" id="KW-0812">Transmembrane</keyword>
<gene>
    <name evidence="3" type="ORF">Pme01_03310</name>
</gene>
<protein>
    <submittedName>
        <fullName evidence="3">Uncharacterized protein</fullName>
    </submittedName>
</protein>
<feature type="transmembrane region" description="Helical" evidence="2">
    <location>
        <begin position="403"/>
        <end position="421"/>
    </location>
</feature>
<accession>A0A8J3WZ15</accession>
<keyword evidence="2" id="KW-0472">Membrane</keyword>
<reference evidence="3" key="1">
    <citation type="submission" date="2021-01" db="EMBL/GenBank/DDBJ databases">
        <title>Whole genome shotgun sequence of Planosporangium mesophilum NBRC 109066.</title>
        <authorList>
            <person name="Komaki H."/>
            <person name="Tamura T."/>
        </authorList>
    </citation>
    <scope>NUCLEOTIDE SEQUENCE</scope>
    <source>
        <strain evidence="3">NBRC 109066</strain>
    </source>
</reference>
<evidence type="ECO:0000313" key="3">
    <source>
        <dbReference type="EMBL" id="GII20734.1"/>
    </source>
</evidence>
<dbReference type="Proteomes" id="UP000599074">
    <property type="component" value="Unassembled WGS sequence"/>
</dbReference>
<keyword evidence="2" id="KW-1133">Transmembrane helix</keyword>
<feature type="compositionally biased region" description="Polar residues" evidence="1">
    <location>
        <begin position="210"/>
        <end position="219"/>
    </location>
</feature>
<feature type="compositionally biased region" description="Polar residues" evidence="1">
    <location>
        <begin position="98"/>
        <end position="110"/>
    </location>
</feature>
<feature type="compositionally biased region" description="Basic and acidic residues" evidence="1">
    <location>
        <begin position="327"/>
        <end position="340"/>
    </location>
</feature>
<feature type="compositionally biased region" description="Low complexity" evidence="1">
    <location>
        <begin position="243"/>
        <end position="258"/>
    </location>
</feature>
<feature type="region of interest" description="Disordered" evidence="1">
    <location>
        <begin position="1"/>
        <end position="365"/>
    </location>
</feature>
<dbReference type="RefSeq" id="WP_168113005.1">
    <property type="nucleotide sequence ID" value="NZ_BOON01000002.1"/>
</dbReference>
<feature type="compositionally biased region" description="Basic and acidic residues" evidence="1">
    <location>
        <begin position="84"/>
        <end position="96"/>
    </location>
</feature>
<feature type="transmembrane region" description="Helical" evidence="2">
    <location>
        <begin position="465"/>
        <end position="485"/>
    </location>
</feature>
<dbReference type="AlphaFoldDB" id="A0A8J3WZ15"/>
<feature type="compositionally biased region" description="Low complexity" evidence="1">
    <location>
        <begin position="288"/>
        <end position="298"/>
    </location>
</feature>
<keyword evidence="4" id="KW-1185">Reference proteome</keyword>
<feature type="compositionally biased region" description="Basic and acidic residues" evidence="1">
    <location>
        <begin position="123"/>
        <end position="178"/>
    </location>
</feature>
<evidence type="ECO:0000256" key="2">
    <source>
        <dbReference type="SAM" id="Phobius"/>
    </source>
</evidence>
<evidence type="ECO:0000313" key="4">
    <source>
        <dbReference type="Proteomes" id="UP000599074"/>
    </source>
</evidence>
<name>A0A8J3WZ15_9ACTN</name>
<sequence>MSSGESWTRGADPATPEQRGGDERPSGEQAADDRSIPPHASTDDSSPRRARSRWSRLSRTALREETAPLAEELEDEAYWSYLRGDLDRPSVDDGQGRRTVSSGQRTPSARQRTDLPHQPSTTPDRERPAVPERPRLEARPQARRFEAPELDGLKAPEPDRPGAPEPDRPGAPESDGSKAPEPSVRHRRADGRPAVQSRSAWPTRGRARPTSGSPGSAQPITAPEPAAAASVTPEPAQAASVTPEPAQAASAAPEPAAAKTKTRVEAKIRTWMTRTDRVGTTPTDRVEPAAPARLAPPAEQVTVSERTSVPDRDTAPDRPGVPDQGPEPERTTPPRRRADSVADTASGPRPVLDLPGPPLWQRLTGSGRRERVLPGIARPVALTAGPALGWLAVMAYGMVRFDLLWGLAALAAGVGALALGLRGRAVIGLLPVLVGAVAWGLATGSQAPGPHSDPAGLARLIGWNVLYAVPLLITYQLTAGLESAVSARDRGRAALSGRRWWGAVDVPDAEPNITALEAVPSARFFQLDGGSCPHLVTAGRRAALIRSTVWPRGTYTATAAGEVQRNGRAFLPGREDVNGMVVAVRTWAERLQPAARDVAGFLVVHPASVRIGDRVALDLPETGGVRLVNADEFAAVVGEFLAAEPYRLDVLLAERLDRHLPVFEPTEG</sequence>
<comment type="caution">
    <text evidence="3">The sequence shown here is derived from an EMBL/GenBank/DDBJ whole genome shotgun (WGS) entry which is preliminary data.</text>
</comment>
<organism evidence="3 4">
    <name type="scientific">Planosporangium mesophilum</name>
    <dbReference type="NCBI Taxonomy" id="689768"/>
    <lineage>
        <taxon>Bacteria</taxon>
        <taxon>Bacillati</taxon>
        <taxon>Actinomycetota</taxon>
        <taxon>Actinomycetes</taxon>
        <taxon>Micromonosporales</taxon>
        <taxon>Micromonosporaceae</taxon>
        <taxon>Planosporangium</taxon>
    </lineage>
</organism>
<proteinExistence type="predicted"/>